<evidence type="ECO:0000313" key="4">
    <source>
        <dbReference type="Proteomes" id="UP000245207"/>
    </source>
</evidence>
<dbReference type="STRING" id="35608.A0A2U1MPB9"/>
<dbReference type="Gene3D" id="3.40.50.720">
    <property type="entry name" value="NAD(P)-binding Rossmann-like Domain"/>
    <property type="match status" value="1"/>
</dbReference>
<organism evidence="3 4">
    <name type="scientific">Artemisia annua</name>
    <name type="common">Sweet wormwood</name>
    <dbReference type="NCBI Taxonomy" id="35608"/>
    <lineage>
        <taxon>Eukaryota</taxon>
        <taxon>Viridiplantae</taxon>
        <taxon>Streptophyta</taxon>
        <taxon>Embryophyta</taxon>
        <taxon>Tracheophyta</taxon>
        <taxon>Spermatophyta</taxon>
        <taxon>Magnoliopsida</taxon>
        <taxon>eudicotyledons</taxon>
        <taxon>Gunneridae</taxon>
        <taxon>Pentapetalae</taxon>
        <taxon>asterids</taxon>
        <taxon>campanulids</taxon>
        <taxon>Asterales</taxon>
        <taxon>Asteraceae</taxon>
        <taxon>Asteroideae</taxon>
        <taxon>Anthemideae</taxon>
        <taxon>Artemisiinae</taxon>
        <taxon>Artemisia</taxon>
    </lineage>
</organism>
<feature type="domain" description="NmrA-like" evidence="2">
    <location>
        <begin position="3"/>
        <end position="169"/>
    </location>
</feature>
<protein>
    <submittedName>
        <fullName evidence="3">NAD(P)-binding domain-containing protein</fullName>
    </submittedName>
</protein>
<proteinExistence type="inferred from homology"/>
<dbReference type="InterPro" id="IPR050608">
    <property type="entry name" value="NmrA-type/Isoflavone_red_sf"/>
</dbReference>
<reference evidence="3 4" key="1">
    <citation type="journal article" date="2018" name="Mol. Plant">
        <title>The genome of Artemisia annua provides insight into the evolution of Asteraceae family and artemisinin biosynthesis.</title>
        <authorList>
            <person name="Shen Q."/>
            <person name="Zhang L."/>
            <person name="Liao Z."/>
            <person name="Wang S."/>
            <person name="Yan T."/>
            <person name="Shi P."/>
            <person name="Liu M."/>
            <person name="Fu X."/>
            <person name="Pan Q."/>
            <person name="Wang Y."/>
            <person name="Lv Z."/>
            <person name="Lu X."/>
            <person name="Zhang F."/>
            <person name="Jiang W."/>
            <person name="Ma Y."/>
            <person name="Chen M."/>
            <person name="Hao X."/>
            <person name="Li L."/>
            <person name="Tang Y."/>
            <person name="Lv G."/>
            <person name="Zhou Y."/>
            <person name="Sun X."/>
            <person name="Brodelius P.E."/>
            <person name="Rose J.K.C."/>
            <person name="Tang K."/>
        </authorList>
    </citation>
    <scope>NUCLEOTIDE SEQUENCE [LARGE SCALE GENOMIC DNA]</scope>
    <source>
        <strain evidence="4">cv. Huhao1</strain>
        <tissue evidence="3">Leaf</tissue>
    </source>
</reference>
<evidence type="ECO:0000313" key="3">
    <source>
        <dbReference type="EMBL" id="PWA63113.1"/>
    </source>
</evidence>
<dbReference type="SUPFAM" id="SSF51735">
    <property type="entry name" value="NAD(P)-binding Rossmann-fold domains"/>
    <property type="match status" value="1"/>
</dbReference>
<comment type="caution">
    <text evidence="3">The sequence shown here is derived from an EMBL/GenBank/DDBJ whole genome shotgun (WGS) entry which is preliminary data.</text>
</comment>
<keyword evidence="4" id="KW-1185">Reference proteome</keyword>
<dbReference type="InterPro" id="IPR036291">
    <property type="entry name" value="NAD(P)-bd_dom_sf"/>
</dbReference>
<sequence length="176" mass="19109">MVEKSKILIIGRTGYLGKFIVEASTKHGHPTFLLVRESTLSNGSKSSMLESFKKSNVTFITGDLFDHKSLVNAIKHVDVVISAIGQANHIDQVNIIAAINEAGNVKKFNPSEFGNDVYRTHGVEPAKTAFAIKAQIRKAIENEGIPYAYITSSCCAGYFLPNLAQLGATTPPRDKS</sequence>
<dbReference type="Proteomes" id="UP000245207">
    <property type="component" value="Unassembled WGS sequence"/>
</dbReference>
<dbReference type="PANTHER" id="PTHR43349:SF35">
    <property type="entry name" value="PHENYLCOUMARAN BENZYLIC ETHER REDUCTASE 1"/>
    <property type="match status" value="1"/>
</dbReference>
<dbReference type="EMBL" id="PKPP01004713">
    <property type="protein sequence ID" value="PWA63113.1"/>
    <property type="molecule type" value="Genomic_DNA"/>
</dbReference>
<dbReference type="PANTHER" id="PTHR43349">
    <property type="entry name" value="PINORESINOL REDUCTASE-RELATED"/>
    <property type="match status" value="1"/>
</dbReference>
<evidence type="ECO:0000256" key="1">
    <source>
        <dbReference type="ARBA" id="ARBA00005725"/>
    </source>
</evidence>
<dbReference type="Gene3D" id="3.90.25.10">
    <property type="entry name" value="UDP-galactose 4-epimerase, domain 1"/>
    <property type="match status" value="1"/>
</dbReference>
<name>A0A2U1MPB9_ARTAN</name>
<dbReference type="Pfam" id="PF05368">
    <property type="entry name" value="NmrA"/>
    <property type="match status" value="1"/>
</dbReference>
<comment type="similarity">
    <text evidence="1">Belongs to the NmrA-type oxidoreductase family. Isoflavone reductase subfamily.</text>
</comment>
<evidence type="ECO:0000259" key="2">
    <source>
        <dbReference type="Pfam" id="PF05368"/>
    </source>
</evidence>
<gene>
    <name evidence="3" type="ORF">CTI12_AA358270</name>
</gene>
<dbReference type="AlphaFoldDB" id="A0A2U1MPB9"/>
<dbReference type="InterPro" id="IPR008030">
    <property type="entry name" value="NmrA-like"/>
</dbReference>
<accession>A0A2U1MPB9</accession>
<dbReference type="OrthoDB" id="419598at2759"/>